<keyword evidence="3" id="KW-1185">Reference proteome</keyword>
<reference evidence="2 3" key="1">
    <citation type="journal article" date="2013" name="Genome Biol.">
        <title>The genome sequence of the most widely cultivated cacao type and its use to identify candidate genes regulating pod color.</title>
        <authorList>
            <person name="Motamayor J.C."/>
            <person name="Mockaitis K."/>
            <person name="Schmutz J."/>
            <person name="Haiminen N."/>
            <person name="Iii D.L."/>
            <person name="Cornejo O."/>
            <person name="Findley S.D."/>
            <person name="Zheng P."/>
            <person name="Utro F."/>
            <person name="Royaert S."/>
            <person name="Saski C."/>
            <person name="Jenkins J."/>
            <person name="Podicheti R."/>
            <person name="Zhao M."/>
            <person name="Scheffler B.E."/>
            <person name="Stack J.C."/>
            <person name="Feltus F.A."/>
            <person name="Mustiga G.M."/>
            <person name="Amores F."/>
            <person name="Phillips W."/>
            <person name="Marelli J.P."/>
            <person name="May G.D."/>
            <person name="Shapiro H."/>
            <person name="Ma J."/>
            <person name="Bustamante C.D."/>
            <person name="Schnell R.J."/>
            <person name="Main D."/>
            <person name="Gilbert D."/>
            <person name="Parida L."/>
            <person name="Kuhn D.N."/>
        </authorList>
    </citation>
    <scope>NUCLEOTIDE SEQUENCE [LARGE SCALE GENOMIC DNA]</scope>
    <source>
        <strain evidence="3">cv. Matina 1-6</strain>
    </source>
</reference>
<dbReference type="InParanoid" id="A0A061DM38"/>
<evidence type="ECO:0000313" key="2">
    <source>
        <dbReference type="EMBL" id="EOX93879.1"/>
    </source>
</evidence>
<proteinExistence type="predicted"/>
<name>A0A061DM38_THECC</name>
<protein>
    <submittedName>
        <fullName evidence="2">Uncharacterized protein</fullName>
    </submittedName>
</protein>
<dbReference type="AlphaFoldDB" id="A0A061DM38"/>
<accession>A0A061DM38</accession>
<dbReference type="Gramene" id="EOX93879">
    <property type="protein sequence ID" value="EOX93879"/>
    <property type="gene ID" value="TCM_002875"/>
</dbReference>
<dbReference type="HOGENOM" id="CLU_1672414_0_0_1"/>
<organism evidence="2 3">
    <name type="scientific">Theobroma cacao</name>
    <name type="common">Cacao</name>
    <name type="synonym">Cocoa</name>
    <dbReference type="NCBI Taxonomy" id="3641"/>
    <lineage>
        <taxon>Eukaryota</taxon>
        <taxon>Viridiplantae</taxon>
        <taxon>Streptophyta</taxon>
        <taxon>Embryophyta</taxon>
        <taxon>Tracheophyta</taxon>
        <taxon>Spermatophyta</taxon>
        <taxon>Magnoliopsida</taxon>
        <taxon>eudicotyledons</taxon>
        <taxon>Gunneridae</taxon>
        <taxon>Pentapetalae</taxon>
        <taxon>rosids</taxon>
        <taxon>malvids</taxon>
        <taxon>Malvales</taxon>
        <taxon>Malvaceae</taxon>
        <taxon>Byttnerioideae</taxon>
        <taxon>Theobroma</taxon>
    </lineage>
</organism>
<dbReference type="EMBL" id="CM001879">
    <property type="protein sequence ID" value="EOX93879.1"/>
    <property type="molecule type" value="Genomic_DNA"/>
</dbReference>
<evidence type="ECO:0000313" key="3">
    <source>
        <dbReference type="Proteomes" id="UP000026915"/>
    </source>
</evidence>
<feature type="region of interest" description="Disordered" evidence="1">
    <location>
        <begin position="132"/>
        <end position="158"/>
    </location>
</feature>
<sequence>MPFQLCKLKFNLANGLKDKNKKRFGSKIMNWSCPQEKSSLIFNKNANAIHTWLLFQVVFNEPNVSYNSFSALAINHGKLSCFIIALVNGSVNWATPLRIRLATAPLHTVSWPSRQRTIGLFSLLIFFSLPQSSRSKPGDEEKDSKDSQSTWIPGMAFA</sequence>
<feature type="compositionally biased region" description="Basic and acidic residues" evidence="1">
    <location>
        <begin position="136"/>
        <end position="146"/>
    </location>
</feature>
<dbReference type="Proteomes" id="UP000026915">
    <property type="component" value="Chromosome 1"/>
</dbReference>
<gene>
    <name evidence="2" type="ORF">TCM_002875</name>
</gene>
<evidence type="ECO:0000256" key="1">
    <source>
        <dbReference type="SAM" id="MobiDB-lite"/>
    </source>
</evidence>